<reference evidence="1 2" key="1">
    <citation type="submission" date="2022-10" db="EMBL/GenBank/DDBJ databases">
        <title>Comparative genomic analysis of Cohnella hashimotonis sp. nov., isolated from the International Space Station.</title>
        <authorList>
            <person name="Simpson A."/>
            <person name="Venkateswaran K."/>
        </authorList>
    </citation>
    <scope>NUCLEOTIDE SEQUENCE [LARGE SCALE GENOMIC DNA]</scope>
    <source>
        <strain evidence="1 2">DSM 18997</strain>
    </source>
</reference>
<dbReference type="EMBL" id="JAPDHZ010000004">
    <property type="protein sequence ID" value="MDG0793316.1"/>
    <property type="molecule type" value="Genomic_DNA"/>
</dbReference>
<evidence type="ECO:0000313" key="2">
    <source>
        <dbReference type="Proteomes" id="UP001153387"/>
    </source>
</evidence>
<gene>
    <name evidence="1" type="ORF">OMP38_22560</name>
</gene>
<sequence length="470" mass="52977">MYGSSQDESYYRQQYTDLFEYTHKNIDIELVPAIDWTEQQFEAPDKQQNVDQLAKVKEIMTGANPVDVMIVDSTAMLSQLVQENMLKPLDPLIKEDKIDLTDYVPSVIDGIKEVGDNQLYALTPTFVPSALFYNKTLFQKNNIEPPRDGMSWDEVISLAKRFGDGKGGKDATFGFSFNQWGASDGFSDMTQYAAPLGLRVYDEKGEKMLVNTPQWEKVWTTIADLYKKHVVPTQEDMQKIYEAQSKDVVVGGDGGQVYNPYQNQLFFSGKMAMVLGQYYMLNDLETYNKNYEKLKMTKLDWDVVTVPQFVNEAAGIGTNITLSALTSINAKAANPDDAWEFVKFMNGEDWAKLKSRSSYEMTARKSFIKPRDGMSYNIDAFTQLKPAPQQSLADAKLLQERPNLNFINQLGSSEFQQVLSGKLSVKEALKEYEEKGNDMLQKIKLNPKGQFDPGIGGDVYGGGGVVRPLD</sequence>
<dbReference type="Pfam" id="PF01547">
    <property type="entry name" value="SBP_bac_1"/>
    <property type="match status" value="1"/>
</dbReference>
<dbReference type="PANTHER" id="PTHR43649:SF12">
    <property type="entry name" value="DIACETYLCHITOBIOSE BINDING PROTEIN DASA"/>
    <property type="match status" value="1"/>
</dbReference>
<dbReference type="PANTHER" id="PTHR43649">
    <property type="entry name" value="ARABINOSE-BINDING PROTEIN-RELATED"/>
    <property type="match status" value="1"/>
</dbReference>
<dbReference type="Gene3D" id="3.40.190.10">
    <property type="entry name" value="Periplasmic binding protein-like II"/>
    <property type="match status" value="1"/>
</dbReference>
<name>A0A9X4KK05_9BACL</name>
<dbReference type="InterPro" id="IPR006059">
    <property type="entry name" value="SBP"/>
</dbReference>
<dbReference type="Proteomes" id="UP001153387">
    <property type="component" value="Unassembled WGS sequence"/>
</dbReference>
<accession>A0A9X4KK05</accession>
<evidence type="ECO:0000313" key="1">
    <source>
        <dbReference type="EMBL" id="MDG0793316.1"/>
    </source>
</evidence>
<organism evidence="1 2">
    <name type="scientific">Cohnella ginsengisoli</name>
    <dbReference type="NCBI Taxonomy" id="425004"/>
    <lineage>
        <taxon>Bacteria</taxon>
        <taxon>Bacillati</taxon>
        <taxon>Bacillota</taxon>
        <taxon>Bacilli</taxon>
        <taxon>Bacillales</taxon>
        <taxon>Paenibacillaceae</taxon>
        <taxon>Cohnella</taxon>
    </lineage>
</organism>
<protein>
    <submittedName>
        <fullName evidence="1">Extracellular solute-binding protein</fullName>
    </submittedName>
</protein>
<dbReference type="AlphaFoldDB" id="A0A9X4KK05"/>
<dbReference type="SUPFAM" id="SSF53850">
    <property type="entry name" value="Periplasmic binding protein-like II"/>
    <property type="match status" value="1"/>
</dbReference>
<comment type="caution">
    <text evidence="1">The sequence shown here is derived from an EMBL/GenBank/DDBJ whole genome shotgun (WGS) entry which is preliminary data.</text>
</comment>
<proteinExistence type="predicted"/>
<dbReference type="InterPro" id="IPR050490">
    <property type="entry name" value="Bact_solute-bd_prot1"/>
</dbReference>
<keyword evidence="2" id="KW-1185">Reference proteome</keyword>